<sequence length="123" mass="13147">MVCSKCQKKLQSTELATPGVKRKNDMYYGSPSSSLGGGDKGKAKPTLGATGIGKSKLLSSKAKNPYAAYASSCESCKTKTEQGKKYCQRCAYKKNACAMCGKSLTGKNSKDQPIVQSQKFNLK</sequence>
<evidence type="ECO:0000256" key="7">
    <source>
        <dbReference type="ARBA" id="ARBA00023187"/>
    </source>
</evidence>
<organism evidence="10 11">
    <name type="scientific">Penicillium antarcticum</name>
    <dbReference type="NCBI Taxonomy" id="416450"/>
    <lineage>
        <taxon>Eukaryota</taxon>
        <taxon>Fungi</taxon>
        <taxon>Dikarya</taxon>
        <taxon>Ascomycota</taxon>
        <taxon>Pezizomycotina</taxon>
        <taxon>Eurotiomycetes</taxon>
        <taxon>Eurotiomycetidae</taxon>
        <taxon>Eurotiales</taxon>
        <taxon>Aspergillaceae</taxon>
        <taxon>Penicillium</taxon>
    </lineage>
</organism>
<evidence type="ECO:0000256" key="4">
    <source>
        <dbReference type="ARBA" id="ARBA00022490"/>
    </source>
</evidence>
<dbReference type="GO" id="GO:0008380">
    <property type="term" value="P:RNA splicing"/>
    <property type="evidence" value="ECO:0007669"/>
    <property type="project" value="UniProtKB-KW"/>
</dbReference>
<protein>
    <recommendedName>
        <fullName evidence="3">Cysteine-rich PDZ-binding protein</fullName>
    </recommendedName>
    <alternativeName>
        <fullName evidence="8">Cysteine-rich interactor of PDZ three</fullName>
    </alternativeName>
</protein>
<dbReference type="GO" id="GO:0006397">
    <property type="term" value="P:mRNA processing"/>
    <property type="evidence" value="ECO:0007669"/>
    <property type="project" value="UniProtKB-KW"/>
</dbReference>
<evidence type="ECO:0000256" key="9">
    <source>
        <dbReference type="SAM" id="MobiDB-lite"/>
    </source>
</evidence>
<comment type="caution">
    <text evidence="10">The sequence shown here is derived from an EMBL/GenBank/DDBJ whole genome shotgun (WGS) entry which is preliminary data.</text>
</comment>
<feature type="region of interest" description="Disordered" evidence="9">
    <location>
        <begin position="21"/>
        <end position="47"/>
    </location>
</feature>
<evidence type="ECO:0000256" key="2">
    <source>
        <dbReference type="ARBA" id="ARBA00009021"/>
    </source>
</evidence>
<gene>
    <name evidence="10" type="ORF">PENANT_c001G03434</name>
</gene>
<dbReference type="GO" id="GO:0005737">
    <property type="term" value="C:cytoplasm"/>
    <property type="evidence" value="ECO:0007669"/>
    <property type="project" value="UniProtKB-SubCell"/>
</dbReference>
<keyword evidence="5" id="KW-0507">mRNA processing</keyword>
<dbReference type="GO" id="GO:0008017">
    <property type="term" value="F:microtubule binding"/>
    <property type="evidence" value="ECO:0007669"/>
    <property type="project" value="TreeGrafter"/>
</dbReference>
<comment type="similarity">
    <text evidence="2">Belongs to the CRIPT family.</text>
</comment>
<keyword evidence="6" id="KW-0747">Spliceosome</keyword>
<name>A0A1V6QMG4_9EURO</name>
<dbReference type="PANTHER" id="PTHR11805:SF1">
    <property type="entry name" value="CYSTEINE-RICH PDZ-BINDING PROTEIN"/>
    <property type="match status" value="1"/>
</dbReference>
<keyword evidence="11" id="KW-1185">Reference proteome</keyword>
<dbReference type="PANTHER" id="PTHR11805">
    <property type="entry name" value="CYSTEINE-RICH PDZ-BINDING PROTEIN"/>
    <property type="match status" value="1"/>
</dbReference>
<keyword evidence="4" id="KW-0963">Cytoplasm</keyword>
<dbReference type="Proteomes" id="UP000191672">
    <property type="component" value="Unassembled WGS sequence"/>
</dbReference>
<dbReference type="GO" id="GO:0005681">
    <property type="term" value="C:spliceosomal complex"/>
    <property type="evidence" value="ECO:0007669"/>
    <property type="project" value="UniProtKB-KW"/>
</dbReference>
<reference evidence="11" key="1">
    <citation type="journal article" date="2017" name="Nat. Microbiol.">
        <title>Global analysis of biosynthetic gene clusters reveals vast potential of secondary metabolite production in Penicillium species.</title>
        <authorList>
            <person name="Nielsen J.C."/>
            <person name="Grijseels S."/>
            <person name="Prigent S."/>
            <person name="Ji B."/>
            <person name="Dainat J."/>
            <person name="Nielsen K.F."/>
            <person name="Frisvad J.C."/>
            <person name="Workman M."/>
            <person name="Nielsen J."/>
        </authorList>
    </citation>
    <scope>NUCLEOTIDE SEQUENCE [LARGE SCALE GENOMIC DNA]</scope>
    <source>
        <strain evidence="11">IBT 31811</strain>
    </source>
</reference>
<dbReference type="OrthoDB" id="147332at2759"/>
<dbReference type="InterPro" id="IPR019367">
    <property type="entry name" value="PDZ-binding_CRIPT"/>
</dbReference>
<proteinExistence type="inferred from homology"/>
<evidence type="ECO:0000256" key="8">
    <source>
        <dbReference type="ARBA" id="ARBA00032518"/>
    </source>
</evidence>
<evidence type="ECO:0000256" key="1">
    <source>
        <dbReference type="ARBA" id="ARBA00004496"/>
    </source>
</evidence>
<dbReference type="Pfam" id="PF10235">
    <property type="entry name" value="Cript"/>
    <property type="match status" value="1"/>
</dbReference>
<dbReference type="EMBL" id="MDYN01000001">
    <property type="protein sequence ID" value="OQD90403.1"/>
    <property type="molecule type" value="Genomic_DNA"/>
</dbReference>
<dbReference type="STRING" id="416450.A0A1V6QMG4"/>
<evidence type="ECO:0000256" key="5">
    <source>
        <dbReference type="ARBA" id="ARBA00022664"/>
    </source>
</evidence>
<evidence type="ECO:0000313" key="10">
    <source>
        <dbReference type="EMBL" id="OQD90403.1"/>
    </source>
</evidence>
<keyword evidence="7" id="KW-0508">mRNA splicing</keyword>
<evidence type="ECO:0000313" key="11">
    <source>
        <dbReference type="Proteomes" id="UP000191672"/>
    </source>
</evidence>
<feature type="compositionally biased region" description="Polar residues" evidence="9">
    <location>
        <begin position="114"/>
        <end position="123"/>
    </location>
</feature>
<comment type="subcellular location">
    <subcellularLocation>
        <location evidence="1">Cytoplasm</location>
    </subcellularLocation>
</comment>
<evidence type="ECO:0000256" key="6">
    <source>
        <dbReference type="ARBA" id="ARBA00022728"/>
    </source>
</evidence>
<dbReference type="GO" id="GO:0031122">
    <property type="term" value="P:cytoplasmic microtubule organization"/>
    <property type="evidence" value="ECO:0007669"/>
    <property type="project" value="TreeGrafter"/>
</dbReference>
<dbReference type="AlphaFoldDB" id="A0A1V6QMG4"/>
<feature type="region of interest" description="Disordered" evidence="9">
    <location>
        <begin position="104"/>
        <end position="123"/>
    </location>
</feature>
<accession>A0A1V6QMG4</accession>
<evidence type="ECO:0000256" key="3">
    <source>
        <dbReference type="ARBA" id="ARBA00018615"/>
    </source>
</evidence>